<feature type="compositionally biased region" description="Basic and acidic residues" evidence="10">
    <location>
        <begin position="753"/>
        <end position="791"/>
    </location>
</feature>
<keyword evidence="6" id="KW-0694">RNA-binding</keyword>
<keyword evidence="2 9" id="KW-0547">Nucleotide-binding</keyword>
<name>A0A9N9ACS0_FUNMO</name>
<feature type="domain" description="Helicase ATP-binding" evidence="11">
    <location>
        <begin position="82"/>
        <end position="258"/>
    </location>
</feature>
<keyword evidence="5 9" id="KW-0067">ATP-binding</keyword>
<evidence type="ECO:0000256" key="1">
    <source>
        <dbReference type="ARBA" id="ARBA00012552"/>
    </source>
</evidence>
<evidence type="ECO:0000313" key="14">
    <source>
        <dbReference type="EMBL" id="CAG8524465.1"/>
    </source>
</evidence>
<sequence>MENGATEVNSLTEQISNLETQEPKHNALQESSHDVVVTRVDDDPILSVTTFEDLKLNENLLKGIYEMGFTKPSKIQAKALPLLIKTPPQNMIGQSQSGTGKTAAFVLTMLSRIDFDLKSLQALCLAPSRELARQIMVEVLKMAKYTPVMTAEAIRESNVKSYTTGKSRNEEFAEAQLIVGTPGTVYDLFRRRIINKNTIKIFVLDEADNMLDQQSLGDQSIKIKNMMPKDCQIVLFSATYSREVRSFAERFAPNANQFSLKVEELSVKTISQFYMDCKNEQHKFQVLDDLYTLLTIGQSIIFVQKRDTADIIARRMTENGHKVINLHGGLSANERDHVMDGFRRGDAKVLITTNVLSRGIDVLQVNLVINYDLPTDATGKPDFETYLHRIGRTGRFGRTGVSINFVHDANSWEVVKSIEQHFQREIIKRSLRTTVTNNFYPTTSQNQEHSQHRVSPNPPIGPKDEHPFTTSPTREKPHTEGHTVNKAKEAPLSDNLQKDLSQSVVGKFKDTFNQFVSPGAADVQSENAAKGLREHNQSSNETKETIGSVKETVDNLQEKAKESYETAKETAKRAFDSVKNDTKQVLQSTKDMLQNTTKDYQEKGRETWQSAKEKGEGLKESGIAVAQEKMKSFQEKGQDIKEKSQETMKSAREEGQDIKEKSQETMKSAREKGQDIKENSQETLKSAQEKGKGLKGSSQELLNSLKGKGQDVLKKTQETGQGTVKNLQDQAKSGVNKLNVNMGDTNENISQGSEKREAKEDLANVKPLDRHPSGPVKEVKELAQDIKKGIE</sequence>
<dbReference type="PROSITE" id="PS51195">
    <property type="entry name" value="Q_MOTIF"/>
    <property type="match status" value="1"/>
</dbReference>
<protein>
    <recommendedName>
        <fullName evidence="1">RNA helicase</fullName>
        <ecNumber evidence="1">3.6.4.13</ecNumber>
    </recommendedName>
</protein>
<reference evidence="14" key="1">
    <citation type="submission" date="2021-06" db="EMBL/GenBank/DDBJ databases">
        <authorList>
            <person name="Kallberg Y."/>
            <person name="Tangrot J."/>
            <person name="Rosling A."/>
        </authorList>
    </citation>
    <scope>NUCLEOTIDE SEQUENCE</scope>
    <source>
        <strain evidence="14">87-6 pot B 2015</strain>
    </source>
</reference>
<keyword evidence="15" id="KW-1185">Reference proteome</keyword>
<evidence type="ECO:0000259" key="11">
    <source>
        <dbReference type="PROSITE" id="PS51192"/>
    </source>
</evidence>
<dbReference type="PANTHER" id="PTHR47958">
    <property type="entry name" value="ATP-DEPENDENT RNA HELICASE DBP3"/>
    <property type="match status" value="1"/>
</dbReference>
<feature type="compositionally biased region" description="Basic and acidic residues" evidence="10">
    <location>
        <begin position="462"/>
        <end position="491"/>
    </location>
</feature>
<gene>
    <name evidence="14" type="ORF">FMOSSE_LOCUS5198</name>
</gene>
<accession>A0A9N9ACS0</accession>
<dbReference type="InterPro" id="IPR014014">
    <property type="entry name" value="RNA_helicase_DEAD_Q_motif"/>
</dbReference>
<comment type="catalytic activity">
    <reaction evidence="7">
        <text>ATP + H2O = ADP + phosphate + H(+)</text>
        <dbReference type="Rhea" id="RHEA:13065"/>
        <dbReference type="ChEBI" id="CHEBI:15377"/>
        <dbReference type="ChEBI" id="CHEBI:15378"/>
        <dbReference type="ChEBI" id="CHEBI:30616"/>
        <dbReference type="ChEBI" id="CHEBI:43474"/>
        <dbReference type="ChEBI" id="CHEBI:456216"/>
        <dbReference type="EC" id="3.6.4.13"/>
    </reaction>
</comment>
<feature type="compositionally biased region" description="Polar residues" evidence="10">
    <location>
        <begin position="439"/>
        <end position="448"/>
    </location>
</feature>
<feature type="compositionally biased region" description="Basic and acidic residues" evidence="10">
    <location>
        <begin position="708"/>
        <end position="717"/>
    </location>
</feature>
<feature type="compositionally biased region" description="Basic and acidic residues" evidence="10">
    <location>
        <begin position="562"/>
        <end position="582"/>
    </location>
</feature>
<dbReference type="InterPro" id="IPR001650">
    <property type="entry name" value="Helicase_C-like"/>
</dbReference>
<dbReference type="PROSITE" id="PS00039">
    <property type="entry name" value="DEAD_ATP_HELICASE"/>
    <property type="match status" value="1"/>
</dbReference>
<dbReference type="Proteomes" id="UP000789375">
    <property type="component" value="Unassembled WGS sequence"/>
</dbReference>
<feature type="region of interest" description="Disordered" evidence="10">
    <location>
        <begin position="562"/>
        <end position="791"/>
    </location>
</feature>
<evidence type="ECO:0000256" key="3">
    <source>
        <dbReference type="ARBA" id="ARBA00022801"/>
    </source>
</evidence>
<evidence type="ECO:0000256" key="2">
    <source>
        <dbReference type="ARBA" id="ARBA00022741"/>
    </source>
</evidence>
<dbReference type="Pfam" id="PF00270">
    <property type="entry name" value="DEAD"/>
    <property type="match status" value="1"/>
</dbReference>
<dbReference type="Pfam" id="PF00271">
    <property type="entry name" value="Helicase_C"/>
    <property type="match status" value="1"/>
</dbReference>
<dbReference type="SUPFAM" id="SSF52540">
    <property type="entry name" value="P-loop containing nucleoside triphosphate hydrolases"/>
    <property type="match status" value="1"/>
</dbReference>
<dbReference type="CDD" id="cd18787">
    <property type="entry name" value="SF2_C_DEAD"/>
    <property type="match status" value="1"/>
</dbReference>
<dbReference type="FunFam" id="3.40.50.300:FF:000849">
    <property type="entry name" value="ATP-dependent RNA helicase DBP5"/>
    <property type="match status" value="1"/>
</dbReference>
<dbReference type="CDD" id="cd17963">
    <property type="entry name" value="DEADc_DDX19_DDX25"/>
    <property type="match status" value="1"/>
</dbReference>
<dbReference type="PROSITE" id="PS51194">
    <property type="entry name" value="HELICASE_CTER"/>
    <property type="match status" value="1"/>
</dbReference>
<feature type="short sequence motif" description="Q motif" evidence="8">
    <location>
        <begin position="49"/>
        <end position="77"/>
    </location>
</feature>
<feature type="compositionally biased region" description="Polar residues" evidence="10">
    <location>
        <begin position="583"/>
        <end position="598"/>
    </location>
</feature>
<feature type="domain" description="DEAD-box RNA helicase Q" evidence="13">
    <location>
        <begin position="49"/>
        <end position="77"/>
    </location>
</feature>
<dbReference type="SMART" id="SM00487">
    <property type="entry name" value="DEXDc"/>
    <property type="match status" value="1"/>
</dbReference>
<keyword evidence="4 9" id="KW-0347">Helicase</keyword>
<evidence type="ECO:0000313" key="15">
    <source>
        <dbReference type="Proteomes" id="UP000789375"/>
    </source>
</evidence>
<feature type="compositionally biased region" description="Basic and acidic residues" evidence="10">
    <location>
        <begin position="599"/>
        <end position="619"/>
    </location>
</feature>
<dbReference type="InterPro" id="IPR011545">
    <property type="entry name" value="DEAD/DEAH_box_helicase_dom"/>
</dbReference>
<dbReference type="Gene3D" id="1.20.120.20">
    <property type="entry name" value="Apolipoprotein"/>
    <property type="match status" value="1"/>
</dbReference>
<comment type="caution">
    <text evidence="14">The sequence shown here is derived from an EMBL/GenBank/DDBJ whole genome shotgun (WGS) entry which is preliminary data.</text>
</comment>
<dbReference type="GO" id="GO:0016787">
    <property type="term" value="F:hydrolase activity"/>
    <property type="evidence" value="ECO:0007669"/>
    <property type="project" value="UniProtKB-KW"/>
</dbReference>
<feature type="compositionally biased region" description="Basic and acidic residues" evidence="10">
    <location>
        <begin position="628"/>
        <end position="680"/>
    </location>
</feature>
<evidence type="ECO:0000256" key="7">
    <source>
        <dbReference type="ARBA" id="ARBA00047984"/>
    </source>
</evidence>
<evidence type="ECO:0000256" key="5">
    <source>
        <dbReference type="ARBA" id="ARBA00022840"/>
    </source>
</evidence>
<dbReference type="InterPro" id="IPR014001">
    <property type="entry name" value="Helicase_ATP-bd"/>
</dbReference>
<dbReference type="InterPro" id="IPR000629">
    <property type="entry name" value="RNA-helicase_DEAD-box_CS"/>
</dbReference>
<feature type="region of interest" description="Disordered" evidence="10">
    <location>
        <begin position="526"/>
        <end position="546"/>
    </location>
</feature>
<feature type="compositionally biased region" description="Polar residues" evidence="10">
    <location>
        <begin position="718"/>
        <end position="752"/>
    </location>
</feature>
<feature type="compositionally biased region" description="Basic and acidic residues" evidence="10">
    <location>
        <begin position="531"/>
        <end position="544"/>
    </location>
</feature>
<evidence type="ECO:0000256" key="10">
    <source>
        <dbReference type="SAM" id="MobiDB-lite"/>
    </source>
</evidence>
<dbReference type="Gene3D" id="3.40.50.300">
    <property type="entry name" value="P-loop containing nucleotide triphosphate hydrolases"/>
    <property type="match status" value="2"/>
</dbReference>
<organism evidence="14 15">
    <name type="scientific">Funneliformis mosseae</name>
    <name type="common">Endomycorrhizal fungus</name>
    <name type="synonym">Glomus mosseae</name>
    <dbReference type="NCBI Taxonomy" id="27381"/>
    <lineage>
        <taxon>Eukaryota</taxon>
        <taxon>Fungi</taxon>
        <taxon>Fungi incertae sedis</taxon>
        <taxon>Mucoromycota</taxon>
        <taxon>Glomeromycotina</taxon>
        <taxon>Glomeromycetes</taxon>
        <taxon>Glomerales</taxon>
        <taxon>Glomeraceae</taxon>
        <taxon>Funneliformis</taxon>
    </lineage>
</organism>
<keyword evidence="3 9" id="KW-0378">Hydrolase</keyword>
<evidence type="ECO:0000259" key="13">
    <source>
        <dbReference type="PROSITE" id="PS51195"/>
    </source>
</evidence>
<dbReference type="SMART" id="SM00490">
    <property type="entry name" value="HELICc"/>
    <property type="match status" value="1"/>
</dbReference>
<dbReference type="EMBL" id="CAJVPP010000957">
    <property type="protein sequence ID" value="CAG8524465.1"/>
    <property type="molecule type" value="Genomic_DNA"/>
</dbReference>
<evidence type="ECO:0000256" key="6">
    <source>
        <dbReference type="ARBA" id="ARBA00022884"/>
    </source>
</evidence>
<comment type="similarity">
    <text evidence="9">Belongs to the DEAD box helicase family.</text>
</comment>
<evidence type="ECO:0000256" key="4">
    <source>
        <dbReference type="ARBA" id="ARBA00022806"/>
    </source>
</evidence>
<evidence type="ECO:0000259" key="12">
    <source>
        <dbReference type="PROSITE" id="PS51194"/>
    </source>
</evidence>
<dbReference type="GO" id="GO:0003724">
    <property type="term" value="F:RNA helicase activity"/>
    <property type="evidence" value="ECO:0007669"/>
    <property type="project" value="UniProtKB-EC"/>
</dbReference>
<dbReference type="GO" id="GO:0005524">
    <property type="term" value="F:ATP binding"/>
    <property type="evidence" value="ECO:0007669"/>
    <property type="project" value="UniProtKB-KW"/>
</dbReference>
<dbReference type="PROSITE" id="PS51192">
    <property type="entry name" value="HELICASE_ATP_BIND_1"/>
    <property type="match status" value="1"/>
</dbReference>
<dbReference type="InterPro" id="IPR027417">
    <property type="entry name" value="P-loop_NTPase"/>
</dbReference>
<dbReference type="EC" id="3.6.4.13" evidence="1"/>
<feature type="domain" description="Helicase C-terminal" evidence="12">
    <location>
        <begin position="286"/>
        <end position="439"/>
    </location>
</feature>
<feature type="region of interest" description="Disordered" evidence="10">
    <location>
        <begin position="439"/>
        <end position="496"/>
    </location>
</feature>
<dbReference type="GO" id="GO:0003723">
    <property type="term" value="F:RNA binding"/>
    <property type="evidence" value="ECO:0007669"/>
    <property type="project" value="UniProtKB-KW"/>
</dbReference>
<evidence type="ECO:0000256" key="9">
    <source>
        <dbReference type="RuleBase" id="RU000492"/>
    </source>
</evidence>
<dbReference type="AlphaFoldDB" id="A0A9N9ACS0"/>
<evidence type="ECO:0000256" key="8">
    <source>
        <dbReference type="PROSITE-ProRule" id="PRU00552"/>
    </source>
</evidence>
<proteinExistence type="inferred from homology"/>